<dbReference type="Proteomes" id="UP000679307">
    <property type="component" value="Chromosome"/>
</dbReference>
<name>A0ABX8EE32_9ACTN</name>
<dbReference type="EMBL" id="CP075371">
    <property type="protein sequence ID" value="QVT78337.1"/>
    <property type="molecule type" value="Genomic_DNA"/>
</dbReference>
<comment type="similarity">
    <text evidence="2">Belongs to the FPP/GGPP synthase family.</text>
</comment>
<dbReference type="Pfam" id="PF00348">
    <property type="entry name" value="polyprenyl_synt"/>
    <property type="match status" value="1"/>
</dbReference>
<dbReference type="PANTHER" id="PTHR12001:SF85">
    <property type="entry name" value="SHORT CHAIN ISOPRENYL DIPHOSPHATE SYNTHASE"/>
    <property type="match status" value="1"/>
</dbReference>
<evidence type="ECO:0000256" key="3">
    <source>
        <dbReference type="ARBA" id="ARBA00022679"/>
    </source>
</evidence>
<keyword evidence="5" id="KW-0460">Magnesium</keyword>
<accession>A0ABX8EE32</accession>
<dbReference type="SFLD" id="SFLDS00005">
    <property type="entry name" value="Isoprenoid_Synthase_Type_I"/>
    <property type="match status" value="1"/>
</dbReference>
<dbReference type="InterPro" id="IPR033749">
    <property type="entry name" value="Polyprenyl_synt_CS"/>
</dbReference>
<evidence type="ECO:0000256" key="5">
    <source>
        <dbReference type="ARBA" id="ARBA00022842"/>
    </source>
</evidence>
<evidence type="ECO:0000256" key="1">
    <source>
        <dbReference type="ARBA" id="ARBA00001946"/>
    </source>
</evidence>
<evidence type="ECO:0000313" key="7">
    <source>
        <dbReference type="Proteomes" id="UP000679307"/>
    </source>
</evidence>
<keyword evidence="3 6" id="KW-0808">Transferase</keyword>
<gene>
    <name evidence="6" type="ORF">ENKNEFLB_00714</name>
</gene>
<dbReference type="CDD" id="cd00685">
    <property type="entry name" value="Trans_IPPS_HT"/>
    <property type="match status" value="1"/>
</dbReference>
<reference evidence="6 7" key="1">
    <citation type="submission" date="2021-05" db="EMBL/GenBank/DDBJ databases">
        <title>Complete genome of Nocardioides aquaticus KCTC 9944T isolated from meromictic and hypersaline Ekho Lake, Antarctica.</title>
        <authorList>
            <person name="Hwang K."/>
            <person name="Kim K.M."/>
            <person name="Choe H."/>
        </authorList>
    </citation>
    <scope>NUCLEOTIDE SEQUENCE [LARGE SCALE GENOMIC DNA]</scope>
    <source>
        <strain evidence="6 7">KCTC 9944</strain>
    </source>
</reference>
<organism evidence="6 7">
    <name type="scientific">Nocardioides aquaticus</name>
    <dbReference type="NCBI Taxonomy" id="160826"/>
    <lineage>
        <taxon>Bacteria</taxon>
        <taxon>Bacillati</taxon>
        <taxon>Actinomycetota</taxon>
        <taxon>Actinomycetes</taxon>
        <taxon>Propionibacteriales</taxon>
        <taxon>Nocardioidaceae</taxon>
        <taxon>Nocardioides</taxon>
    </lineage>
</organism>
<dbReference type="InterPro" id="IPR000092">
    <property type="entry name" value="Polyprenyl_synt"/>
</dbReference>
<evidence type="ECO:0000256" key="4">
    <source>
        <dbReference type="ARBA" id="ARBA00022723"/>
    </source>
</evidence>
<comment type="cofactor">
    <cofactor evidence="1">
        <name>Mg(2+)</name>
        <dbReference type="ChEBI" id="CHEBI:18420"/>
    </cofactor>
</comment>
<dbReference type="GO" id="GO:0004337">
    <property type="term" value="F:(2E,6E)-farnesyl diphosphate synthase activity"/>
    <property type="evidence" value="ECO:0007669"/>
    <property type="project" value="UniProtKB-EC"/>
</dbReference>
<dbReference type="PANTHER" id="PTHR12001">
    <property type="entry name" value="GERANYLGERANYL PYROPHOSPHATE SYNTHASE"/>
    <property type="match status" value="1"/>
</dbReference>
<sequence>MAVRPRDLDPSAMAAVDALLRAHVAGRGRALAEVGPELGPVVDVLDDAVSGGKRLRAAFCLWGARAATGGDLVDGAVEAAAALELFHLAALVHDDVMDRSDDRRGRPTVHRAFADHHVAGGLGGDPAAYGSAVAVLVGDLCLTWSDDLAAEAVARAGAEGPAARAVWSRMRDQVLAGQYLDVLSHSRGISSAATSVRVLRYKSAKYTVEHPLALGATLGGAGHDVLDALASFGLAVGEAFQLRDDVLGVFGDPAVTGKPVVDDVREGKRTLLVAWAEEGASPGQRAALRRHLGDPEVDADGLAEVREVLVDTGALARVEARITELVGAAAADLATVPLDDGSRAALDGLSSACAWRAA</sequence>
<proteinExistence type="inferred from homology"/>
<dbReference type="PROSITE" id="PS00723">
    <property type="entry name" value="POLYPRENYL_SYNTHASE_1"/>
    <property type="match status" value="1"/>
</dbReference>
<protein>
    <submittedName>
        <fullName evidence="6">(2E,6E)-farnesyl diphosphate synthase</fullName>
        <ecNumber evidence="6">2.5.1.10</ecNumber>
    </submittedName>
</protein>
<dbReference type="EC" id="2.5.1.10" evidence="6"/>
<evidence type="ECO:0000313" key="6">
    <source>
        <dbReference type="EMBL" id="QVT78337.1"/>
    </source>
</evidence>
<keyword evidence="7" id="KW-1185">Reference proteome</keyword>
<dbReference type="PROSITE" id="PS00444">
    <property type="entry name" value="POLYPRENYL_SYNTHASE_2"/>
    <property type="match status" value="1"/>
</dbReference>
<evidence type="ECO:0000256" key="2">
    <source>
        <dbReference type="ARBA" id="ARBA00006706"/>
    </source>
</evidence>
<keyword evidence="4" id="KW-0479">Metal-binding</keyword>